<dbReference type="AlphaFoldDB" id="A0A1M6VJ74"/>
<evidence type="ECO:0000256" key="1">
    <source>
        <dbReference type="SAM" id="Phobius"/>
    </source>
</evidence>
<evidence type="ECO:0000313" key="3">
    <source>
        <dbReference type="Proteomes" id="UP000185812"/>
    </source>
</evidence>
<keyword evidence="1" id="KW-0472">Membrane</keyword>
<proteinExistence type="predicted"/>
<keyword evidence="1" id="KW-1133">Transmembrane helix</keyword>
<protein>
    <submittedName>
        <fullName evidence="2">Uncharacterized protein</fullName>
    </submittedName>
</protein>
<name>A0A1M6VJ74_9BACT</name>
<reference evidence="3" key="1">
    <citation type="submission" date="2016-11" db="EMBL/GenBank/DDBJ databases">
        <authorList>
            <person name="Varghese N."/>
            <person name="Submissions S."/>
        </authorList>
    </citation>
    <scope>NUCLEOTIDE SEQUENCE [LARGE SCALE GENOMIC DNA]</scope>
    <source>
        <strain evidence="3">DSM 22212</strain>
    </source>
</reference>
<dbReference type="EMBL" id="FRAU01000006">
    <property type="protein sequence ID" value="SHK81296.1"/>
    <property type="molecule type" value="Genomic_DNA"/>
</dbReference>
<dbReference type="Proteomes" id="UP000185812">
    <property type="component" value="Unassembled WGS sequence"/>
</dbReference>
<gene>
    <name evidence="2" type="ORF">SAMN04488087_2053</name>
</gene>
<evidence type="ECO:0000313" key="2">
    <source>
        <dbReference type="EMBL" id="SHK81296.1"/>
    </source>
</evidence>
<dbReference type="STRING" id="633813.SAMN04488087_2053"/>
<accession>A0A1M6VJ74</accession>
<feature type="transmembrane region" description="Helical" evidence="1">
    <location>
        <begin position="56"/>
        <end position="76"/>
    </location>
</feature>
<sequence length="196" mass="21988">MAQTAQASNNSFIFLMLLQTATSLLGVRRLLKIQLVQWVSGLFLLTKRRRVMCGRLSGRVLMLLIGSLMLTATVVAQDRFSDNDADWWHRVALQAAANVGSDDAEIQQIGLENLIFLTVFYREQLPMDYLFQAVVAAYQQAPTEVNRTLARAALISIGTPAAIAHLHSNGSRRQEQLARVELIRVLQDQRAHVNQF</sequence>
<organism evidence="2 3">
    <name type="scientific">Rhodothermus profundi</name>
    <dbReference type="NCBI Taxonomy" id="633813"/>
    <lineage>
        <taxon>Bacteria</taxon>
        <taxon>Pseudomonadati</taxon>
        <taxon>Rhodothermota</taxon>
        <taxon>Rhodothermia</taxon>
        <taxon>Rhodothermales</taxon>
        <taxon>Rhodothermaceae</taxon>
        <taxon>Rhodothermus</taxon>
    </lineage>
</organism>
<keyword evidence="3" id="KW-1185">Reference proteome</keyword>
<keyword evidence="1" id="KW-0812">Transmembrane</keyword>